<dbReference type="Proteomes" id="UP000244384">
    <property type="component" value="Chromosome"/>
</dbReference>
<accession>A0A2S0WP95</accession>
<organism evidence="1 2">
    <name type="scientific">Aeromicrobium chenweiae</name>
    <dbReference type="NCBI Taxonomy" id="2079793"/>
    <lineage>
        <taxon>Bacteria</taxon>
        <taxon>Bacillati</taxon>
        <taxon>Actinomycetota</taxon>
        <taxon>Actinomycetes</taxon>
        <taxon>Propionibacteriales</taxon>
        <taxon>Nocardioidaceae</taxon>
        <taxon>Aeromicrobium</taxon>
    </lineage>
</organism>
<protein>
    <submittedName>
        <fullName evidence="1">Uncharacterized protein</fullName>
    </submittedName>
</protein>
<dbReference type="AlphaFoldDB" id="A0A2S0WP95"/>
<dbReference type="RefSeq" id="WP_108579212.1">
    <property type="nucleotide sequence ID" value="NZ_CP026952.1"/>
</dbReference>
<name>A0A2S0WP95_9ACTN</name>
<evidence type="ECO:0000313" key="2">
    <source>
        <dbReference type="Proteomes" id="UP000244384"/>
    </source>
</evidence>
<evidence type="ECO:0000313" key="1">
    <source>
        <dbReference type="EMBL" id="AWB93136.1"/>
    </source>
</evidence>
<reference evidence="2" key="1">
    <citation type="submission" date="2018-01" db="EMBL/GenBank/DDBJ databases">
        <authorList>
            <person name="Li J."/>
        </authorList>
    </citation>
    <scope>NUCLEOTIDE SEQUENCE [LARGE SCALE GENOMIC DNA]</scope>
    <source>
        <strain evidence="2">592</strain>
    </source>
</reference>
<sequence>MGSSRRVRSSALLVGVALVLGPQRSQVDLTPRHDDADRADLVVVHPDGSTPREGTARQAWVQMGGGIFTGRVGPDGEGMVWDFARGHGQQCAH</sequence>
<dbReference type="EMBL" id="CP026952">
    <property type="protein sequence ID" value="AWB93136.1"/>
    <property type="molecule type" value="Genomic_DNA"/>
</dbReference>
<gene>
    <name evidence="1" type="ORF">C3E78_13475</name>
</gene>
<proteinExistence type="predicted"/>
<dbReference type="KEGG" id="aez:C3E78_13475"/>
<keyword evidence="2" id="KW-1185">Reference proteome</keyword>
<accession>A0A5F2EWW7</accession>